<name>A0ABX0PQF9_9GAMM</name>
<dbReference type="PANTHER" id="PTHR45033:SF2">
    <property type="entry name" value="ZINC-TYPE ALCOHOL DEHYDROGENASE-LIKE PROTEIN C1773.06C"/>
    <property type="match status" value="1"/>
</dbReference>
<proteinExistence type="predicted"/>
<dbReference type="InterPro" id="IPR011032">
    <property type="entry name" value="GroES-like_sf"/>
</dbReference>
<dbReference type="Pfam" id="PF00107">
    <property type="entry name" value="ADH_zinc_N"/>
    <property type="match status" value="1"/>
</dbReference>
<dbReference type="InterPro" id="IPR052711">
    <property type="entry name" value="Zinc_ADH-like"/>
</dbReference>
<dbReference type="EMBL" id="JAAQTO010000013">
    <property type="protein sequence ID" value="NIC04801.1"/>
    <property type="molecule type" value="Genomic_DNA"/>
</dbReference>
<evidence type="ECO:0000313" key="3">
    <source>
        <dbReference type="Proteomes" id="UP001318321"/>
    </source>
</evidence>
<comment type="caution">
    <text evidence="2">The sequence shown here is derived from an EMBL/GenBank/DDBJ whole genome shotgun (WGS) entry which is preliminary data.</text>
</comment>
<dbReference type="SMART" id="SM00829">
    <property type="entry name" value="PKS_ER"/>
    <property type="match status" value="1"/>
</dbReference>
<dbReference type="SUPFAM" id="SSF50129">
    <property type="entry name" value="GroES-like"/>
    <property type="match status" value="1"/>
</dbReference>
<organism evidence="2 3">
    <name type="scientific">Billgrantia bachuensis</name>
    <dbReference type="NCBI Taxonomy" id="2717286"/>
    <lineage>
        <taxon>Bacteria</taxon>
        <taxon>Pseudomonadati</taxon>
        <taxon>Pseudomonadota</taxon>
        <taxon>Gammaproteobacteria</taxon>
        <taxon>Oceanospirillales</taxon>
        <taxon>Halomonadaceae</taxon>
        <taxon>Billgrantia</taxon>
    </lineage>
</organism>
<protein>
    <submittedName>
        <fullName evidence="2">NAD(P)-dependent alcohol dehydrogenase</fullName>
    </submittedName>
</protein>
<dbReference type="Gene3D" id="3.90.180.10">
    <property type="entry name" value="Medium-chain alcohol dehydrogenases, catalytic domain"/>
    <property type="match status" value="1"/>
</dbReference>
<accession>A0ABX0PQF9</accession>
<dbReference type="SUPFAM" id="SSF51735">
    <property type="entry name" value="NAD(P)-binding Rossmann-fold domains"/>
    <property type="match status" value="1"/>
</dbReference>
<dbReference type="InterPro" id="IPR013149">
    <property type="entry name" value="ADH-like_C"/>
</dbReference>
<dbReference type="InterPro" id="IPR013154">
    <property type="entry name" value="ADH-like_N"/>
</dbReference>
<feature type="domain" description="Enoyl reductase (ER)" evidence="1">
    <location>
        <begin position="10"/>
        <end position="330"/>
    </location>
</feature>
<evidence type="ECO:0000259" key="1">
    <source>
        <dbReference type="SMART" id="SM00829"/>
    </source>
</evidence>
<reference evidence="2 3" key="1">
    <citation type="submission" date="2020-03" db="EMBL/GenBank/DDBJ databases">
        <title>Identification of Halomonas strains.</title>
        <authorList>
            <person name="Xiao Z."/>
            <person name="Dong F."/>
            <person name="Wang Z."/>
            <person name="Zhao J.-Y."/>
        </authorList>
    </citation>
    <scope>NUCLEOTIDE SEQUENCE [LARGE SCALE GENOMIC DNA]</scope>
    <source>
        <strain evidence="2 3">DX6</strain>
    </source>
</reference>
<dbReference type="CDD" id="cd08276">
    <property type="entry name" value="MDR7"/>
    <property type="match status" value="1"/>
</dbReference>
<gene>
    <name evidence="2" type="ORF">HBJ55_05120</name>
</gene>
<dbReference type="PANTHER" id="PTHR45033">
    <property type="match status" value="1"/>
</dbReference>
<dbReference type="Gene3D" id="3.40.50.720">
    <property type="entry name" value="NAD(P)-binding Rossmann-like Domain"/>
    <property type="match status" value="1"/>
</dbReference>
<dbReference type="Proteomes" id="UP001318321">
    <property type="component" value="Unassembled WGS sequence"/>
</dbReference>
<evidence type="ECO:0000313" key="2">
    <source>
        <dbReference type="EMBL" id="NIC04801.1"/>
    </source>
</evidence>
<sequence length="334" mass="35263">MQRWELAQYGREHLARVNATVPTPQRGEILVRVSAVALNYRDRLMVENGMGMALNAPLIPASDMAGEVVGLGPEVTRFALGDRVLSTFFPGWREGAYHSAYAPLGGPLPGMLAEYVVLDQEWAVSAPRSLDAIQASTLPCAALTAWFALVENGKLHAGQTVVVQGTGGVALFGLQFARAHGASVIVTTGNDEKLSRALALGATYGINRYGTPAWGARVQELTAGHGADHVLELVGGDNLAQSLEALAQGGRISQIGILEGLEMTAPVVPMLQKRATIQGIGVGHRRAFEDMIAAVDHTGIEPVVDSVFSFNDLPAALERLDSGPFGKVVVRVGG</sequence>
<dbReference type="InterPro" id="IPR020843">
    <property type="entry name" value="ER"/>
</dbReference>
<dbReference type="InterPro" id="IPR036291">
    <property type="entry name" value="NAD(P)-bd_dom_sf"/>
</dbReference>
<keyword evidence="3" id="KW-1185">Reference proteome</keyword>
<dbReference type="Pfam" id="PF08240">
    <property type="entry name" value="ADH_N"/>
    <property type="match status" value="1"/>
</dbReference>